<organism evidence="2 3">
    <name type="scientific">Accipiter nisus</name>
    <name type="common">Eurasian sparrowhawk</name>
    <dbReference type="NCBI Taxonomy" id="211598"/>
    <lineage>
        <taxon>Eukaryota</taxon>
        <taxon>Metazoa</taxon>
        <taxon>Chordata</taxon>
        <taxon>Craniata</taxon>
        <taxon>Vertebrata</taxon>
        <taxon>Euteleostomi</taxon>
        <taxon>Archelosauria</taxon>
        <taxon>Archosauria</taxon>
        <taxon>Dinosauria</taxon>
        <taxon>Saurischia</taxon>
        <taxon>Theropoda</taxon>
        <taxon>Coelurosauria</taxon>
        <taxon>Aves</taxon>
        <taxon>Neognathae</taxon>
        <taxon>Neoaves</taxon>
        <taxon>Telluraves</taxon>
        <taxon>Accipitrimorphae</taxon>
        <taxon>Accipitriformes</taxon>
        <taxon>Accipitridae</taxon>
        <taxon>Accipitrinae</taxon>
        <taxon>Accipiter</taxon>
    </lineage>
</organism>
<reference evidence="2" key="1">
    <citation type="submission" date="2025-08" db="UniProtKB">
        <authorList>
            <consortium name="Ensembl"/>
        </authorList>
    </citation>
    <scope>IDENTIFICATION</scope>
</reference>
<dbReference type="AlphaFoldDB" id="A0A8B9NHV6"/>
<accession>A0A8B9NHV6</accession>
<protein>
    <submittedName>
        <fullName evidence="2">Uncharacterized protein</fullName>
    </submittedName>
</protein>
<evidence type="ECO:0000313" key="2">
    <source>
        <dbReference type="Ensembl" id="ENSANIP00000023973.1"/>
    </source>
</evidence>
<keyword evidence="3" id="KW-1185">Reference proteome</keyword>
<name>A0A8B9NHV6_9AVES</name>
<feature type="region of interest" description="Disordered" evidence="1">
    <location>
        <begin position="109"/>
        <end position="159"/>
    </location>
</feature>
<proteinExistence type="predicted"/>
<dbReference type="Ensembl" id="ENSANIT00000024764.1">
    <property type="protein sequence ID" value="ENSANIP00000023973.1"/>
    <property type="gene ID" value="ENSANIG00000016253.1"/>
</dbReference>
<evidence type="ECO:0000256" key="1">
    <source>
        <dbReference type="SAM" id="MobiDB-lite"/>
    </source>
</evidence>
<sequence length="159" mass="17768">MPICSVMWFQVPGVPRDSSRDRTIWPSLALRETASPGFPSPTSPGNTYHSAKSCGEESVVATMRAPWEGGLDQVVRTIFSIWESTRCTLSASFPTTVRFPTRSSSPKFLENDCAQKSSKPSETKYRTAQASLSRLPEAKPWYAESKNGNRNRRCKEEQC</sequence>
<evidence type="ECO:0000313" key="3">
    <source>
        <dbReference type="Proteomes" id="UP000694541"/>
    </source>
</evidence>
<dbReference type="Proteomes" id="UP000694541">
    <property type="component" value="Unplaced"/>
</dbReference>
<reference evidence="2" key="2">
    <citation type="submission" date="2025-09" db="UniProtKB">
        <authorList>
            <consortium name="Ensembl"/>
        </authorList>
    </citation>
    <scope>IDENTIFICATION</scope>
</reference>